<organism evidence="4 7">
    <name type="scientific">Streptomyces acidiscabies</name>
    <dbReference type="NCBI Taxonomy" id="42234"/>
    <lineage>
        <taxon>Bacteria</taxon>
        <taxon>Bacillati</taxon>
        <taxon>Actinomycetota</taxon>
        <taxon>Actinomycetes</taxon>
        <taxon>Kitasatosporales</taxon>
        <taxon>Streptomycetaceae</taxon>
        <taxon>Streptomyces</taxon>
    </lineage>
</organism>
<gene>
    <name evidence="4" type="ORF">PV399_00945</name>
    <name evidence="5" type="ORF">PV666_12255</name>
</gene>
<dbReference type="PRINTS" id="PR00080">
    <property type="entry name" value="SDRFAMILY"/>
</dbReference>
<keyword evidence="2" id="KW-0560">Oxidoreductase</keyword>
<dbReference type="Pfam" id="PF13561">
    <property type="entry name" value="adh_short_C2"/>
    <property type="match status" value="1"/>
</dbReference>
<dbReference type="PANTHER" id="PTHR42760">
    <property type="entry name" value="SHORT-CHAIN DEHYDROGENASES/REDUCTASES FAMILY MEMBER"/>
    <property type="match status" value="1"/>
</dbReference>
<dbReference type="PRINTS" id="PR00081">
    <property type="entry name" value="GDHRDH"/>
</dbReference>
<dbReference type="RefSeq" id="WP_010353761.1">
    <property type="nucleotide sequence ID" value="NZ_BCMK01000009.1"/>
</dbReference>
<evidence type="ECO:0000313" key="5">
    <source>
        <dbReference type="EMBL" id="MDX3018656.1"/>
    </source>
</evidence>
<comment type="similarity">
    <text evidence="1">Belongs to the short-chain dehydrogenases/reductases (SDR) family.</text>
</comment>
<dbReference type="AlphaFoldDB" id="A0AAP6B4Z4"/>
<sequence>MDLNLAGKTAVVTGGSRGIGLAIARALADEGARVVCGARSPLPEPTRPGLLALAVDLSTPEGPQRLADHALEQLGGIDVLVNNLGGDGSTPDRPFPEMDDTFWYDALKVSFLSTMRMTRAALPSLLERRGSVIHISSVAARTPDPAHMPYSAAKSAALNFTAAVARQFAGRGLRVNTIAPGVVNTSLWTSPGGAGERLAKDLGIPLAEVIKEVPKLAGIPTGRVTEQGEVAALALLLASDLVPNVTGAEFVVDGGMTSARI</sequence>
<evidence type="ECO:0000259" key="3">
    <source>
        <dbReference type="SMART" id="SM00822"/>
    </source>
</evidence>
<dbReference type="InterPro" id="IPR036291">
    <property type="entry name" value="NAD(P)-bd_dom_sf"/>
</dbReference>
<accession>A0AAP6B4Z4</accession>
<dbReference type="EMBL" id="JARAWC010000001">
    <property type="protein sequence ID" value="MDX2958289.1"/>
    <property type="molecule type" value="Genomic_DNA"/>
</dbReference>
<dbReference type="FunFam" id="3.40.50.720:FF:000084">
    <property type="entry name" value="Short-chain dehydrogenase reductase"/>
    <property type="match status" value="1"/>
</dbReference>
<protein>
    <submittedName>
        <fullName evidence="4">SDR family oxidoreductase</fullName>
    </submittedName>
</protein>
<dbReference type="GO" id="GO:0016616">
    <property type="term" value="F:oxidoreductase activity, acting on the CH-OH group of donors, NAD or NADP as acceptor"/>
    <property type="evidence" value="ECO:0007669"/>
    <property type="project" value="UniProtKB-ARBA"/>
</dbReference>
<dbReference type="Proteomes" id="UP001272987">
    <property type="component" value="Unassembled WGS sequence"/>
</dbReference>
<proteinExistence type="inferred from homology"/>
<name>A0AAP6B4Z4_9ACTN</name>
<dbReference type="PANTHER" id="PTHR42760:SF133">
    <property type="entry name" value="3-OXOACYL-[ACYL-CARRIER-PROTEIN] REDUCTASE"/>
    <property type="match status" value="1"/>
</dbReference>
<dbReference type="InterPro" id="IPR057326">
    <property type="entry name" value="KR_dom"/>
</dbReference>
<reference evidence="4 6" key="1">
    <citation type="journal article" date="2023" name="Microb. Genom.">
        <title>Mesoterricola silvestris gen. nov., sp. nov., Mesoterricola sediminis sp. nov., Geothrix oryzae sp. nov., Geothrix edaphica sp. nov., Geothrix rubra sp. nov., and Geothrix limicola sp. nov., six novel members of Acidobacteriota isolated from soils.</title>
        <authorList>
            <person name="Weisberg A.J."/>
            <person name="Pearce E."/>
            <person name="Kramer C.G."/>
            <person name="Chang J.H."/>
            <person name="Clarke C.R."/>
        </authorList>
    </citation>
    <scope>NUCLEOTIDE SEQUENCE</scope>
    <source>
        <strain evidence="5 6">NB05-1H</strain>
        <strain evidence="4">NRRL_B-16521</strain>
    </source>
</reference>
<keyword evidence="6" id="KW-1185">Reference proteome</keyword>
<dbReference type="Proteomes" id="UP001282288">
    <property type="component" value="Unassembled WGS sequence"/>
</dbReference>
<dbReference type="InterPro" id="IPR002347">
    <property type="entry name" value="SDR_fam"/>
</dbReference>
<dbReference type="SUPFAM" id="SSF51735">
    <property type="entry name" value="NAD(P)-binding Rossmann-fold domains"/>
    <property type="match status" value="1"/>
</dbReference>
<feature type="domain" description="Ketoreductase" evidence="3">
    <location>
        <begin position="8"/>
        <end position="191"/>
    </location>
</feature>
<dbReference type="PROSITE" id="PS00061">
    <property type="entry name" value="ADH_SHORT"/>
    <property type="match status" value="1"/>
</dbReference>
<evidence type="ECO:0000313" key="6">
    <source>
        <dbReference type="Proteomes" id="UP001272987"/>
    </source>
</evidence>
<evidence type="ECO:0000256" key="2">
    <source>
        <dbReference type="ARBA" id="ARBA00023002"/>
    </source>
</evidence>
<dbReference type="InterPro" id="IPR020904">
    <property type="entry name" value="Sc_DH/Rdtase_CS"/>
</dbReference>
<dbReference type="EMBL" id="JARAWP010000006">
    <property type="protein sequence ID" value="MDX3018656.1"/>
    <property type="molecule type" value="Genomic_DNA"/>
</dbReference>
<dbReference type="GeneID" id="69808329"/>
<evidence type="ECO:0000256" key="1">
    <source>
        <dbReference type="ARBA" id="ARBA00006484"/>
    </source>
</evidence>
<evidence type="ECO:0000313" key="7">
    <source>
        <dbReference type="Proteomes" id="UP001282288"/>
    </source>
</evidence>
<dbReference type="Gene3D" id="3.40.50.720">
    <property type="entry name" value="NAD(P)-binding Rossmann-like Domain"/>
    <property type="match status" value="1"/>
</dbReference>
<evidence type="ECO:0000313" key="4">
    <source>
        <dbReference type="EMBL" id="MDX2958289.1"/>
    </source>
</evidence>
<dbReference type="SMART" id="SM00822">
    <property type="entry name" value="PKS_KR"/>
    <property type="match status" value="1"/>
</dbReference>
<comment type="caution">
    <text evidence="4">The sequence shown here is derived from an EMBL/GenBank/DDBJ whole genome shotgun (WGS) entry which is preliminary data.</text>
</comment>